<evidence type="ECO:0000256" key="1">
    <source>
        <dbReference type="SAM" id="SignalP"/>
    </source>
</evidence>
<feature type="chain" id="PRO_5037621287" evidence="1">
    <location>
        <begin position="28"/>
        <end position="191"/>
    </location>
</feature>
<evidence type="ECO:0000313" key="2">
    <source>
        <dbReference type="EMBL" id="MBF9072651.1"/>
    </source>
</evidence>
<reference evidence="2" key="1">
    <citation type="submission" date="2020-11" db="EMBL/GenBank/DDBJ databases">
        <title>Isolation and identification of active actinomycetes.</title>
        <authorList>
            <person name="Yu B."/>
        </authorList>
    </citation>
    <scope>NUCLEOTIDE SEQUENCE</scope>
    <source>
        <strain evidence="2">NEAU-YB345</strain>
    </source>
</reference>
<accession>A0A931FI89</accession>
<dbReference type="RefSeq" id="WP_196197815.1">
    <property type="nucleotide sequence ID" value="NZ_JADPRT010000017.1"/>
</dbReference>
<keyword evidence="3" id="KW-1185">Reference proteome</keyword>
<feature type="signal peptide" evidence="1">
    <location>
        <begin position="1"/>
        <end position="27"/>
    </location>
</feature>
<evidence type="ECO:0000313" key="3">
    <source>
        <dbReference type="Proteomes" id="UP000657385"/>
    </source>
</evidence>
<keyword evidence="1" id="KW-0732">Signal</keyword>
<protein>
    <submittedName>
        <fullName evidence="2">Uncharacterized protein</fullName>
    </submittedName>
</protein>
<name>A0A931FI89_9ACTN</name>
<gene>
    <name evidence="2" type="ORF">I2501_32000</name>
</gene>
<proteinExistence type="predicted"/>
<dbReference type="AlphaFoldDB" id="A0A931FI89"/>
<organism evidence="2 3">
    <name type="scientific">Streptacidiphilus fuscans</name>
    <dbReference type="NCBI Taxonomy" id="2789292"/>
    <lineage>
        <taxon>Bacteria</taxon>
        <taxon>Bacillati</taxon>
        <taxon>Actinomycetota</taxon>
        <taxon>Actinomycetes</taxon>
        <taxon>Kitasatosporales</taxon>
        <taxon>Streptomycetaceae</taxon>
        <taxon>Streptacidiphilus</taxon>
    </lineage>
</organism>
<dbReference type="Proteomes" id="UP000657385">
    <property type="component" value="Unassembled WGS sequence"/>
</dbReference>
<sequence>MTRSAGLLAAAGLLVAGLGATAPAAQALTRATAVAAPSAAGNLYESVAHVPTSVKRGQSIVFPIWFMQRSPDNMQVLADGLRVANGSSTGVQVSWLDPATNRWEASTGNWGTADSHYLQLPSASHLLYSSGYWGHVFVRITFTSRAPLGSWYVAPNAPYEYQMWTKSGQTVANGFLNEPVTPTGARVTVHA</sequence>
<comment type="caution">
    <text evidence="2">The sequence shown here is derived from an EMBL/GenBank/DDBJ whole genome shotgun (WGS) entry which is preliminary data.</text>
</comment>
<dbReference type="EMBL" id="JADPRT010000017">
    <property type="protein sequence ID" value="MBF9072651.1"/>
    <property type="molecule type" value="Genomic_DNA"/>
</dbReference>